<dbReference type="Proteomes" id="UP001331936">
    <property type="component" value="Unassembled WGS sequence"/>
</dbReference>
<accession>A0ABU7JZN3</accession>
<reference evidence="1 2" key="1">
    <citation type="submission" date="2023-08" db="EMBL/GenBank/DDBJ databases">
        <authorList>
            <person name="Girao M."/>
            <person name="Carvalho M.F."/>
        </authorList>
    </citation>
    <scope>NUCLEOTIDE SEQUENCE [LARGE SCALE GENOMIC DNA]</scope>
    <source>
        <strain evidence="1 2">CC-R104</strain>
    </source>
</reference>
<protein>
    <submittedName>
        <fullName evidence="1">Uncharacterized protein</fullName>
    </submittedName>
</protein>
<organism evidence="1 2">
    <name type="scientific">Rhodococcus chondri</name>
    <dbReference type="NCBI Taxonomy" id="3065941"/>
    <lineage>
        <taxon>Bacteria</taxon>
        <taxon>Bacillati</taxon>
        <taxon>Actinomycetota</taxon>
        <taxon>Actinomycetes</taxon>
        <taxon>Mycobacteriales</taxon>
        <taxon>Nocardiaceae</taxon>
        <taxon>Rhodococcus</taxon>
    </lineage>
</organism>
<comment type="caution">
    <text evidence="1">The sequence shown here is derived from an EMBL/GenBank/DDBJ whole genome shotgun (WGS) entry which is preliminary data.</text>
</comment>
<sequence length="82" mass="8958">MSSTGGFEQVDGIVAATDAFCALDLTALSDEQITRVLQTAETVRRRLDGLDARVVAQVQERGLHEAVTLSTPQKYLIDLLRL</sequence>
<feature type="non-terminal residue" evidence="1">
    <location>
        <position position="82"/>
    </location>
</feature>
<gene>
    <name evidence="1" type="ORF">Q8814_25605</name>
</gene>
<evidence type="ECO:0000313" key="2">
    <source>
        <dbReference type="Proteomes" id="UP001331936"/>
    </source>
</evidence>
<evidence type="ECO:0000313" key="1">
    <source>
        <dbReference type="EMBL" id="MEE2035441.1"/>
    </source>
</evidence>
<dbReference type="EMBL" id="JAUZMZ010000318">
    <property type="protein sequence ID" value="MEE2035441.1"/>
    <property type="molecule type" value="Genomic_DNA"/>
</dbReference>
<keyword evidence="2" id="KW-1185">Reference proteome</keyword>
<name>A0ABU7JZN3_9NOCA</name>
<proteinExistence type="predicted"/>